<dbReference type="AlphaFoldDB" id="G2XWE5"/>
<dbReference type="InParanoid" id="G2XWE5"/>
<reference evidence="2" key="1">
    <citation type="journal article" date="2011" name="PLoS Genet.">
        <title>Genomic analysis of the necrotrophic fungal pathogens Sclerotinia sclerotiorum and Botrytis cinerea.</title>
        <authorList>
            <person name="Amselem J."/>
            <person name="Cuomo C.A."/>
            <person name="van Kan J.A."/>
            <person name="Viaud M."/>
            <person name="Benito E.P."/>
            <person name="Couloux A."/>
            <person name="Coutinho P.M."/>
            <person name="de Vries R.P."/>
            <person name="Dyer P.S."/>
            <person name="Fillinger S."/>
            <person name="Fournier E."/>
            <person name="Gout L."/>
            <person name="Hahn M."/>
            <person name="Kohn L."/>
            <person name="Lapalu N."/>
            <person name="Plummer K.M."/>
            <person name="Pradier J.M."/>
            <person name="Quevillon E."/>
            <person name="Sharon A."/>
            <person name="Simon A."/>
            <person name="ten Have A."/>
            <person name="Tudzynski B."/>
            <person name="Tudzynski P."/>
            <person name="Wincker P."/>
            <person name="Andrew M."/>
            <person name="Anthouard V."/>
            <person name="Beever R.E."/>
            <person name="Beffa R."/>
            <person name="Benoit I."/>
            <person name="Bouzid O."/>
            <person name="Brault B."/>
            <person name="Chen Z."/>
            <person name="Choquer M."/>
            <person name="Collemare J."/>
            <person name="Cotton P."/>
            <person name="Danchin E.G."/>
            <person name="Da Silva C."/>
            <person name="Gautier A."/>
            <person name="Giraud C."/>
            <person name="Giraud T."/>
            <person name="Gonzalez C."/>
            <person name="Grossetete S."/>
            <person name="Guldener U."/>
            <person name="Henrissat B."/>
            <person name="Howlett B.J."/>
            <person name="Kodira C."/>
            <person name="Kretschmer M."/>
            <person name="Lappartient A."/>
            <person name="Leroch M."/>
            <person name="Levis C."/>
            <person name="Mauceli E."/>
            <person name="Neuveglise C."/>
            <person name="Oeser B."/>
            <person name="Pearson M."/>
            <person name="Poulain J."/>
            <person name="Poussereau N."/>
            <person name="Quesneville H."/>
            <person name="Rascle C."/>
            <person name="Schumacher J."/>
            <person name="Segurens B."/>
            <person name="Sexton A."/>
            <person name="Silva E."/>
            <person name="Sirven C."/>
            <person name="Soanes D.M."/>
            <person name="Talbot N.J."/>
            <person name="Templeton M."/>
            <person name="Yandava C."/>
            <person name="Yarden O."/>
            <person name="Zeng Q."/>
            <person name="Rollins J.A."/>
            <person name="Lebrun M.H."/>
            <person name="Dickman M."/>
        </authorList>
    </citation>
    <scope>NUCLEOTIDE SEQUENCE [LARGE SCALE GENOMIC DNA]</scope>
    <source>
        <strain evidence="2">T4</strain>
    </source>
</reference>
<organism evidence="1 2">
    <name type="scientific">Botryotinia fuckeliana (strain T4)</name>
    <name type="common">Noble rot fungus</name>
    <name type="synonym">Botrytis cinerea</name>
    <dbReference type="NCBI Taxonomy" id="999810"/>
    <lineage>
        <taxon>Eukaryota</taxon>
        <taxon>Fungi</taxon>
        <taxon>Dikarya</taxon>
        <taxon>Ascomycota</taxon>
        <taxon>Pezizomycotina</taxon>
        <taxon>Leotiomycetes</taxon>
        <taxon>Helotiales</taxon>
        <taxon>Sclerotiniaceae</taxon>
        <taxon>Botrytis</taxon>
    </lineage>
</organism>
<evidence type="ECO:0000313" key="2">
    <source>
        <dbReference type="Proteomes" id="UP000008177"/>
    </source>
</evidence>
<evidence type="ECO:0000313" key="1">
    <source>
        <dbReference type="EMBL" id="CCD44815.1"/>
    </source>
</evidence>
<accession>G2XWE5</accession>
<name>G2XWE5_BOTF4</name>
<proteinExistence type="predicted"/>
<dbReference type="HOGENOM" id="CLU_2978839_0_0_1"/>
<dbReference type="EMBL" id="FQ790272">
    <property type="protein sequence ID" value="CCD44815.1"/>
    <property type="molecule type" value="Genomic_DNA"/>
</dbReference>
<gene>
    <name evidence="1" type="ORF">BofuT4_P051640.1</name>
</gene>
<sequence length="58" mass="6115">MVPSQSLGGGRTENEVPCHLLGLRLALLIGTRGCFLAARFPSGCVWFVDLGIRAGEGD</sequence>
<dbReference type="Proteomes" id="UP000008177">
    <property type="component" value="Unplaced contigs"/>
</dbReference>
<protein>
    <submittedName>
        <fullName evidence="1">Uncharacterized protein</fullName>
    </submittedName>
</protein>